<dbReference type="InterPro" id="IPR006145">
    <property type="entry name" value="PsdUridine_synth_RsuA/RluA"/>
</dbReference>
<evidence type="ECO:0000313" key="6">
    <source>
        <dbReference type="Proteomes" id="UP001501725"/>
    </source>
</evidence>
<dbReference type="InterPro" id="IPR018496">
    <property type="entry name" value="PsdUridine_synth_RsuA/RluB_CS"/>
</dbReference>
<gene>
    <name evidence="5" type="ORF">GCM10023184_34440</name>
</gene>
<dbReference type="PANTHER" id="PTHR47683:SF2">
    <property type="entry name" value="RNA-BINDING S4 DOMAIN-CONTAINING PROTEIN"/>
    <property type="match status" value="1"/>
</dbReference>
<proteinExistence type="inferred from homology"/>
<dbReference type="InterPro" id="IPR020103">
    <property type="entry name" value="PsdUridine_synth_cat_dom_sf"/>
</dbReference>
<keyword evidence="2 3" id="KW-0413">Isomerase</keyword>
<evidence type="ECO:0000259" key="4">
    <source>
        <dbReference type="Pfam" id="PF00849"/>
    </source>
</evidence>
<evidence type="ECO:0000313" key="5">
    <source>
        <dbReference type="EMBL" id="GAA4338175.1"/>
    </source>
</evidence>
<evidence type="ECO:0000256" key="1">
    <source>
        <dbReference type="ARBA" id="ARBA00008348"/>
    </source>
</evidence>
<keyword evidence="6" id="KW-1185">Reference proteome</keyword>
<dbReference type="InterPro" id="IPR050343">
    <property type="entry name" value="RsuA_PseudoU_synthase"/>
</dbReference>
<sequence length="236" mass="26265">MFFFVGTAQSAAPDSFTTFASMSDTPLRYFVVNKPYDMLSQFIGKDGLPMLGDLDFDFPEGAHAIGRLDRFSEGLLLVTTDKRVTRLLFLDTEPHPRTYYVQVRKVVSAETVERLRSGIPFTIHGGRPYTSAPCAVDIVPDPGFSFATPYIYSPHAQFSWLRIVLTEGKFHQVRKMVKTVHHPCVRLVRTSISDLELGDLPAGGVRELTQAEYFGALRIGTHPPAPSLGEGERKDA</sequence>
<comment type="caution">
    <text evidence="5">The sequence shown here is derived from an EMBL/GenBank/DDBJ whole genome shotgun (WGS) entry which is preliminary data.</text>
</comment>
<dbReference type="Gene3D" id="3.30.70.1560">
    <property type="entry name" value="Alpha-L RNA-binding motif"/>
    <property type="match status" value="1"/>
</dbReference>
<feature type="domain" description="Pseudouridine synthase RsuA/RluA-like" evidence="4">
    <location>
        <begin position="29"/>
        <end position="177"/>
    </location>
</feature>
<dbReference type="NCBIfam" id="TIGR00093">
    <property type="entry name" value="pseudouridine synthase"/>
    <property type="match status" value="1"/>
</dbReference>
<dbReference type="InterPro" id="IPR020094">
    <property type="entry name" value="TruA/RsuA/RluB/E/F_N"/>
</dbReference>
<dbReference type="RefSeq" id="WP_345257033.1">
    <property type="nucleotide sequence ID" value="NZ_BAABGY010000011.1"/>
</dbReference>
<protein>
    <recommendedName>
        <fullName evidence="3">Pseudouridine synthase</fullName>
        <ecNumber evidence="3">5.4.99.-</ecNumber>
    </recommendedName>
</protein>
<reference evidence="6" key="1">
    <citation type="journal article" date="2019" name="Int. J. Syst. Evol. Microbiol.">
        <title>The Global Catalogue of Microorganisms (GCM) 10K type strain sequencing project: providing services to taxonomists for standard genome sequencing and annotation.</title>
        <authorList>
            <consortium name="The Broad Institute Genomics Platform"/>
            <consortium name="The Broad Institute Genome Sequencing Center for Infectious Disease"/>
            <person name="Wu L."/>
            <person name="Ma J."/>
        </authorList>
    </citation>
    <scope>NUCLEOTIDE SEQUENCE [LARGE SCALE GENOMIC DNA]</scope>
    <source>
        <strain evidence="6">JCM 17919</strain>
    </source>
</reference>
<dbReference type="EMBL" id="BAABGY010000011">
    <property type="protein sequence ID" value="GAA4338175.1"/>
    <property type="molecule type" value="Genomic_DNA"/>
</dbReference>
<name>A0ABP8HET9_9BACT</name>
<dbReference type="Pfam" id="PF00849">
    <property type="entry name" value="PseudoU_synth_2"/>
    <property type="match status" value="1"/>
</dbReference>
<dbReference type="PANTHER" id="PTHR47683">
    <property type="entry name" value="PSEUDOURIDINE SYNTHASE FAMILY PROTEIN-RELATED"/>
    <property type="match status" value="1"/>
</dbReference>
<dbReference type="PROSITE" id="PS01149">
    <property type="entry name" value="PSI_RSU"/>
    <property type="match status" value="1"/>
</dbReference>
<evidence type="ECO:0000256" key="3">
    <source>
        <dbReference type="RuleBase" id="RU003887"/>
    </source>
</evidence>
<evidence type="ECO:0000256" key="2">
    <source>
        <dbReference type="ARBA" id="ARBA00023235"/>
    </source>
</evidence>
<dbReference type="InterPro" id="IPR000748">
    <property type="entry name" value="PsdUridine_synth_RsuA/RluB/E/F"/>
</dbReference>
<comment type="similarity">
    <text evidence="1 3">Belongs to the pseudouridine synthase RsuA family.</text>
</comment>
<accession>A0ABP8HET9</accession>
<dbReference type="Gene3D" id="3.30.70.580">
    <property type="entry name" value="Pseudouridine synthase I, catalytic domain, N-terminal subdomain"/>
    <property type="match status" value="1"/>
</dbReference>
<dbReference type="InterPro" id="IPR042092">
    <property type="entry name" value="PsdUridine_s_RsuA/RluB/E/F_cat"/>
</dbReference>
<dbReference type="EC" id="5.4.99.-" evidence="3"/>
<dbReference type="Proteomes" id="UP001501725">
    <property type="component" value="Unassembled WGS sequence"/>
</dbReference>
<organism evidence="5 6">
    <name type="scientific">Flaviaesturariibacter amylovorans</name>
    <dbReference type="NCBI Taxonomy" id="1084520"/>
    <lineage>
        <taxon>Bacteria</taxon>
        <taxon>Pseudomonadati</taxon>
        <taxon>Bacteroidota</taxon>
        <taxon>Chitinophagia</taxon>
        <taxon>Chitinophagales</taxon>
        <taxon>Chitinophagaceae</taxon>
        <taxon>Flaviaestuariibacter</taxon>
    </lineage>
</organism>
<dbReference type="SUPFAM" id="SSF55120">
    <property type="entry name" value="Pseudouridine synthase"/>
    <property type="match status" value="1"/>
</dbReference>